<dbReference type="GO" id="GO:0008146">
    <property type="term" value="F:sulfotransferase activity"/>
    <property type="evidence" value="ECO:0007669"/>
    <property type="project" value="InterPro"/>
</dbReference>
<name>A0AAW9RR34_9HYPH</name>
<dbReference type="Pfam" id="PF13469">
    <property type="entry name" value="Sulfotransfer_3"/>
    <property type="match status" value="1"/>
</dbReference>
<dbReference type="RefSeq" id="WP_340332057.1">
    <property type="nucleotide sequence ID" value="NZ_JAZHOF010000011.1"/>
</dbReference>
<feature type="compositionally biased region" description="Polar residues" evidence="2">
    <location>
        <begin position="305"/>
        <end position="314"/>
    </location>
</feature>
<evidence type="ECO:0000256" key="1">
    <source>
        <dbReference type="ARBA" id="ARBA00022679"/>
    </source>
</evidence>
<dbReference type="PANTHER" id="PTHR10605">
    <property type="entry name" value="HEPARAN SULFATE SULFOTRANSFERASE"/>
    <property type="match status" value="1"/>
</dbReference>
<dbReference type="EMBL" id="JAZHOF010000011">
    <property type="protein sequence ID" value="MEJ8574360.1"/>
    <property type="molecule type" value="Genomic_DNA"/>
</dbReference>
<dbReference type="Proteomes" id="UP001378188">
    <property type="component" value="Unassembled WGS sequence"/>
</dbReference>
<accession>A0AAW9RR34</accession>
<evidence type="ECO:0000313" key="4">
    <source>
        <dbReference type="Proteomes" id="UP001378188"/>
    </source>
</evidence>
<dbReference type="SUPFAM" id="SSF52540">
    <property type="entry name" value="P-loop containing nucleoside triphosphate hydrolases"/>
    <property type="match status" value="1"/>
</dbReference>
<comment type="caution">
    <text evidence="3">The sequence shown here is derived from an EMBL/GenBank/DDBJ whole genome shotgun (WGS) entry which is preliminary data.</text>
</comment>
<sequence length="314" mass="35814">MIDSPASSESGPGGRPAFMCIGSQRAGTTFLYRMLRQHPQIWLPPIKELHFFDKPLDRPYRRNEILNAKTRQGQRDRRFVERLQRAIKDGDQSIRRYKELFRPAGSKFAGDITPGYSTLPAETVEDLAWGLPHIKVILILRDPVSRLWSHARMINRKRSVTMPLESFESFKSFCEDPGVQARSLQSRVYERWTAHFGERLKVLFFDDLVADSQAFVQEVQRLVGVEPQRIDQNRDRDVPATPRMPDDMRAYAAAMLSDEYRRLAALLGGHANAWAERAAQAEREAAQSKPTTNRSRNREIAGGSDCSQSRTSGP</sequence>
<dbReference type="InterPro" id="IPR037359">
    <property type="entry name" value="NST/OST"/>
</dbReference>
<proteinExistence type="predicted"/>
<dbReference type="EC" id="2.8.2.-" evidence="3"/>
<dbReference type="InterPro" id="IPR027417">
    <property type="entry name" value="P-loop_NTPase"/>
</dbReference>
<dbReference type="Gene3D" id="3.40.50.300">
    <property type="entry name" value="P-loop containing nucleotide triphosphate hydrolases"/>
    <property type="match status" value="1"/>
</dbReference>
<keyword evidence="4" id="KW-1185">Reference proteome</keyword>
<keyword evidence="1 3" id="KW-0808">Transferase</keyword>
<evidence type="ECO:0000313" key="3">
    <source>
        <dbReference type="EMBL" id="MEJ8574360.1"/>
    </source>
</evidence>
<protein>
    <submittedName>
        <fullName evidence="3">Sulfotransferase</fullName>
        <ecNumber evidence="3">2.8.2.-</ecNumber>
    </submittedName>
</protein>
<feature type="region of interest" description="Disordered" evidence="2">
    <location>
        <begin position="278"/>
        <end position="314"/>
    </location>
</feature>
<gene>
    <name evidence="3" type="ORF">V3328_22955</name>
</gene>
<evidence type="ECO:0000256" key="2">
    <source>
        <dbReference type="SAM" id="MobiDB-lite"/>
    </source>
</evidence>
<reference evidence="3 4" key="1">
    <citation type="submission" date="2024-02" db="EMBL/GenBank/DDBJ databases">
        <title>Genome analysis and characterization of Microbaculum marinisediminis sp. nov., isolated from marine sediment.</title>
        <authorList>
            <person name="Du Z.-J."/>
            <person name="Ye Y.-Q."/>
            <person name="Zhang Z.-R."/>
            <person name="Yuan S.-M."/>
            <person name="Zhang X.-Y."/>
        </authorList>
    </citation>
    <scope>NUCLEOTIDE SEQUENCE [LARGE SCALE GENOMIC DNA]</scope>
    <source>
        <strain evidence="3 4">SDUM1044001</strain>
    </source>
</reference>
<dbReference type="AlphaFoldDB" id="A0AAW9RR34"/>
<dbReference type="PANTHER" id="PTHR10605:SF56">
    <property type="entry name" value="BIFUNCTIONAL HEPARAN SULFATE N-DEACETYLASE_N-SULFOTRANSFERASE"/>
    <property type="match status" value="1"/>
</dbReference>
<organism evidence="3 4">
    <name type="scientific">Microbaculum marinum</name>
    <dbReference type="NCBI Taxonomy" id="1764581"/>
    <lineage>
        <taxon>Bacteria</taxon>
        <taxon>Pseudomonadati</taxon>
        <taxon>Pseudomonadota</taxon>
        <taxon>Alphaproteobacteria</taxon>
        <taxon>Hyphomicrobiales</taxon>
        <taxon>Tepidamorphaceae</taxon>
        <taxon>Microbaculum</taxon>
    </lineage>
</organism>